<dbReference type="SMART" id="SM00448">
    <property type="entry name" value="REC"/>
    <property type="match status" value="2"/>
</dbReference>
<dbReference type="Gene3D" id="3.40.50.2300">
    <property type="match status" value="2"/>
</dbReference>
<dbReference type="Proteomes" id="UP000009102">
    <property type="component" value="Chromosome"/>
</dbReference>
<dbReference type="GO" id="GO:0000155">
    <property type="term" value="F:phosphorelay sensor kinase activity"/>
    <property type="evidence" value="ECO:0007669"/>
    <property type="project" value="InterPro"/>
</dbReference>
<evidence type="ECO:0000256" key="2">
    <source>
        <dbReference type="ARBA" id="ARBA00004370"/>
    </source>
</evidence>
<dbReference type="EC" id="2.7.13.3" evidence="3"/>
<keyword evidence="8" id="KW-0067">ATP-binding</keyword>
<evidence type="ECO:0000256" key="14">
    <source>
        <dbReference type="SAM" id="Phobius"/>
    </source>
</evidence>
<dbReference type="SUPFAM" id="SSF52172">
    <property type="entry name" value="CheY-like"/>
    <property type="match status" value="2"/>
</dbReference>
<keyword evidence="14" id="KW-0812">Transmembrane</keyword>
<dbReference type="SUPFAM" id="SSF47384">
    <property type="entry name" value="Homodimeric domain of signal transducing histidine kinase"/>
    <property type="match status" value="1"/>
</dbReference>
<accession>D0KWK2</accession>
<dbReference type="PRINTS" id="PR00344">
    <property type="entry name" value="BCTRLSENSOR"/>
</dbReference>
<dbReference type="InterPro" id="IPR003661">
    <property type="entry name" value="HisK_dim/P_dom"/>
</dbReference>
<organism evidence="18 19">
    <name type="scientific">Halothiobacillus neapolitanus (strain ATCC 23641 / DSM 15147 / CIP 104769 / NCIMB 8539 / c2)</name>
    <name type="common">Thiobacillus neapolitanus</name>
    <dbReference type="NCBI Taxonomy" id="555778"/>
    <lineage>
        <taxon>Bacteria</taxon>
        <taxon>Pseudomonadati</taxon>
        <taxon>Pseudomonadota</taxon>
        <taxon>Gammaproteobacteria</taxon>
        <taxon>Chromatiales</taxon>
        <taxon>Halothiobacillaceae</taxon>
        <taxon>Halothiobacillus</taxon>
    </lineage>
</organism>
<dbReference type="Gene3D" id="6.10.340.10">
    <property type="match status" value="1"/>
</dbReference>
<dbReference type="PROSITE" id="PS50109">
    <property type="entry name" value="HIS_KIN"/>
    <property type="match status" value="1"/>
</dbReference>
<dbReference type="eggNOG" id="COG3850">
    <property type="taxonomic scope" value="Bacteria"/>
</dbReference>
<evidence type="ECO:0000259" key="17">
    <source>
        <dbReference type="PROSITE" id="PS50885"/>
    </source>
</evidence>
<feature type="domain" description="Histidine kinase" evidence="15">
    <location>
        <begin position="344"/>
        <end position="563"/>
    </location>
</feature>
<evidence type="ECO:0000256" key="10">
    <source>
        <dbReference type="ARBA" id="ARBA00023136"/>
    </source>
</evidence>
<keyword evidence="10 14" id="KW-0472">Membrane</keyword>
<dbReference type="SUPFAM" id="SSF55874">
    <property type="entry name" value="ATPase domain of HSP90 chaperone/DNA topoisomerase II/histidine kinase"/>
    <property type="match status" value="1"/>
</dbReference>
<dbReference type="GO" id="GO:0009927">
    <property type="term" value="F:histidine phosphotransfer kinase activity"/>
    <property type="evidence" value="ECO:0007669"/>
    <property type="project" value="TreeGrafter"/>
</dbReference>
<dbReference type="KEGG" id="hna:Hneap_0135"/>
<gene>
    <name evidence="18" type="ordered locus">Hneap_0135</name>
</gene>
<dbReference type="SMART" id="SM00388">
    <property type="entry name" value="HisKA"/>
    <property type="match status" value="1"/>
</dbReference>
<comment type="catalytic activity">
    <reaction evidence="1">
        <text>ATP + protein L-histidine = ADP + protein N-phospho-L-histidine.</text>
        <dbReference type="EC" id="2.7.13.3"/>
    </reaction>
</comment>
<evidence type="ECO:0000259" key="15">
    <source>
        <dbReference type="PROSITE" id="PS50109"/>
    </source>
</evidence>
<dbReference type="PANTHER" id="PTHR43047">
    <property type="entry name" value="TWO-COMPONENT HISTIDINE PROTEIN KINASE"/>
    <property type="match status" value="1"/>
</dbReference>
<evidence type="ECO:0000256" key="11">
    <source>
        <dbReference type="ARBA" id="ARBA00023306"/>
    </source>
</evidence>
<dbReference type="eggNOG" id="COG0745">
    <property type="taxonomic scope" value="Bacteria"/>
</dbReference>
<dbReference type="InterPro" id="IPR004358">
    <property type="entry name" value="Sig_transdc_His_kin-like_C"/>
</dbReference>
<feature type="domain" description="HAMP" evidence="17">
    <location>
        <begin position="241"/>
        <end position="304"/>
    </location>
</feature>
<feature type="region of interest" description="Disordered" evidence="13">
    <location>
        <begin position="567"/>
        <end position="586"/>
    </location>
</feature>
<dbReference type="InterPro" id="IPR036890">
    <property type="entry name" value="HATPase_C_sf"/>
</dbReference>
<keyword evidence="11" id="KW-0131">Cell cycle</keyword>
<dbReference type="InterPro" id="IPR011006">
    <property type="entry name" value="CheY-like_superfamily"/>
</dbReference>
<evidence type="ECO:0000259" key="16">
    <source>
        <dbReference type="PROSITE" id="PS50110"/>
    </source>
</evidence>
<keyword evidence="6" id="KW-0547">Nucleotide-binding</keyword>
<dbReference type="CDD" id="cd16922">
    <property type="entry name" value="HATPase_EvgS-ArcB-TorS-like"/>
    <property type="match status" value="1"/>
</dbReference>
<keyword evidence="19" id="KW-1185">Reference proteome</keyword>
<keyword evidence="7 18" id="KW-0418">Kinase</keyword>
<dbReference type="Pfam" id="PF11845">
    <property type="entry name" value="Tll0287-like"/>
    <property type="match status" value="1"/>
</dbReference>
<evidence type="ECO:0000313" key="19">
    <source>
        <dbReference type="Proteomes" id="UP000009102"/>
    </source>
</evidence>
<feature type="transmembrane region" description="Helical" evidence="14">
    <location>
        <begin position="12"/>
        <end position="30"/>
    </location>
</feature>
<dbReference type="InterPro" id="IPR001789">
    <property type="entry name" value="Sig_transdc_resp-reg_receiver"/>
</dbReference>
<dbReference type="eggNOG" id="COG0642">
    <property type="taxonomic scope" value="Bacteria"/>
</dbReference>
<sequence length="858" mass="94847">MLQNLRIGTKLTGFLILAFLISIAVSGFFLSSAMNKKAEAEIQTRAEMLSRMMNAVRSYTSLHISPKLQQRLFTEQQFISETVPAFSARIIFNSFRDDPAFADFRYKEATLNPTSPHDQADAFESGLVAKFRADPSIKILSGFRELNGRNLFYTARPLAVTKASCLQCHSTPQAAPKSLVATYGDKNGFGWKLGEIVSAQTIYVPSDEIFAQGHQYLLWSMGIFFGVFAVGTTLLIWQIRRTVVIPIQRLTAAARAIGTGSATREQMAVFDQPQMQQLARRGDEPGELARSFQSMAHEVADREQNLNTAVMQRTEELEQALKIAGEARKEAEDANQTKSQFVANMSHELRTPLNAIIGYSEILLEESEDDGNTQYAPDLERILNSGKHLLALVNDILDISRIEAGKMELYLESFPICREIQTVIDTARPVIDKNQNSLVFECDDSLGHMRGDLTKFRQILLNLISNAAKFTQVGTLTLSVRREDTDHFTIAVADTGIGMNEEQLGRLFQVFSQADASTTRKYGGSGLGLSISRHFARMMGGDITATSTPGSGSVFTVSLPLTVEPQTQTEPANATDIPSQPSAPSTNAALDKQAETILVIDDDPSVHDLLKRSLGRAGYRVITASNGTDGLAMARIDRPDFITLDIMMPGVDGWSVLTSLKADPDLKDIPVFVLTMTNEKSLGYALGAAQFLTKPVNKDALLGLLRQYKRHPDRCHVLMIDDDADNRNLIRRVLEPEGTVVDEATDGQSGLDWLSSHAAPDLVILDLMMPNMDGFAFIDALRQRPEFNSLPVLVLTAKTLTDDDRQRLSQRVEYIIERDGLNEELLVGRLHEQLCTHRKNIPSTPSGKAADGDERKET</sequence>
<dbReference type="Gene3D" id="1.10.287.130">
    <property type="match status" value="1"/>
</dbReference>
<dbReference type="SMART" id="SM00387">
    <property type="entry name" value="HATPase_c"/>
    <property type="match status" value="1"/>
</dbReference>
<dbReference type="EMBL" id="CP001801">
    <property type="protein sequence ID" value="ACX94999.1"/>
    <property type="molecule type" value="Genomic_DNA"/>
</dbReference>
<dbReference type="InterPro" id="IPR003594">
    <property type="entry name" value="HATPase_dom"/>
</dbReference>
<evidence type="ECO:0000256" key="9">
    <source>
        <dbReference type="ARBA" id="ARBA00023012"/>
    </source>
</evidence>
<dbReference type="InterPro" id="IPR005467">
    <property type="entry name" value="His_kinase_dom"/>
</dbReference>
<dbReference type="GO" id="GO:0005524">
    <property type="term" value="F:ATP binding"/>
    <property type="evidence" value="ECO:0007669"/>
    <property type="project" value="UniProtKB-KW"/>
</dbReference>
<dbReference type="AlphaFoldDB" id="D0KWK2"/>
<evidence type="ECO:0000256" key="5">
    <source>
        <dbReference type="ARBA" id="ARBA00022679"/>
    </source>
</evidence>
<evidence type="ECO:0000256" key="7">
    <source>
        <dbReference type="ARBA" id="ARBA00022777"/>
    </source>
</evidence>
<dbReference type="CDD" id="cd06225">
    <property type="entry name" value="HAMP"/>
    <property type="match status" value="1"/>
</dbReference>
<name>D0KWK2_HALNC</name>
<comment type="subcellular location">
    <subcellularLocation>
        <location evidence="2">Membrane</location>
    </subcellularLocation>
</comment>
<feature type="modified residue" description="4-aspartylphosphate" evidence="12">
    <location>
        <position position="645"/>
    </location>
</feature>
<dbReference type="RefSeq" id="WP_012823035.1">
    <property type="nucleotide sequence ID" value="NC_013422.1"/>
</dbReference>
<keyword evidence="9" id="KW-0902">Two-component regulatory system</keyword>
<dbReference type="FunFam" id="1.10.287.130:FF:000038">
    <property type="entry name" value="Sensory transduction histidine kinase"/>
    <property type="match status" value="1"/>
</dbReference>
<dbReference type="InterPro" id="IPR036097">
    <property type="entry name" value="HisK_dim/P_sf"/>
</dbReference>
<evidence type="ECO:0000256" key="3">
    <source>
        <dbReference type="ARBA" id="ARBA00012438"/>
    </source>
</evidence>
<keyword evidence="4 12" id="KW-0597">Phosphoprotein</keyword>
<dbReference type="FunFam" id="3.30.565.10:FF:000010">
    <property type="entry name" value="Sensor histidine kinase RcsC"/>
    <property type="match status" value="1"/>
</dbReference>
<keyword evidence="14" id="KW-1133">Transmembrane helix</keyword>
<keyword evidence="5" id="KW-0808">Transferase</keyword>
<evidence type="ECO:0000256" key="13">
    <source>
        <dbReference type="SAM" id="MobiDB-lite"/>
    </source>
</evidence>
<evidence type="ECO:0000256" key="8">
    <source>
        <dbReference type="ARBA" id="ARBA00022840"/>
    </source>
</evidence>
<protein>
    <recommendedName>
        <fullName evidence="3">histidine kinase</fullName>
        <ecNumber evidence="3">2.7.13.3</ecNumber>
    </recommendedName>
</protein>
<feature type="domain" description="Response regulatory" evidence="16">
    <location>
        <begin position="716"/>
        <end position="833"/>
    </location>
</feature>
<dbReference type="HOGENOM" id="CLU_000445_114_64_6"/>
<dbReference type="OrthoDB" id="5563233at2"/>
<dbReference type="PROSITE" id="PS50110">
    <property type="entry name" value="RESPONSE_REGULATORY"/>
    <property type="match status" value="2"/>
</dbReference>
<dbReference type="InterPro" id="IPR021796">
    <property type="entry name" value="Tll0287-like_dom"/>
</dbReference>
<dbReference type="PANTHER" id="PTHR43047:SF72">
    <property type="entry name" value="OSMOSENSING HISTIDINE PROTEIN KINASE SLN1"/>
    <property type="match status" value="1"/>
</dbReference>
<dbReference type="PROSITE" id="PS50885">
    <property type="entry name" value="HAMP"/>
    <property type="match status" value="1"/>
</dbReference>
<feature type="transmembrane region" description="Helical" evidence="14">
    <location>
        <begin position="216"/>
        <end position="237"/>
    </location>
</feature>
<dbReference type="Pfam" id="PF02518">
    <property type="entry name" value="HATPase_c"/>
    <property type="match status" value="1"/>
</dbReference>
<dbReference type="InterPro" id="IPR003660">
    <property type="entry name" value="HAMP_dom"/>
</dbReference>
<dbReference type="Gene3D" id="3.30.565.10">
    <property type="entry name" value="Histidine kinase-like ATPase, C-terminal domain"/>
    <property type="match status" value="1"/>
</dbReference>
<feature type="domain" description="Response regulatory" evidence="16">
    <location>
        <begin position="596"/>
        <end position="709"/>
    </location>
</feature>
<dbReference type="Pfam" id="PF00072">
    <property type="entry name" value="Response_reg"/>
    <property type="match status" value="2"/>
</dbReference>
<feature type="region of interest" description="Disordered" evidence="13">
    <location>
        <begin position="838"/>
        <end position="858"/>
    </location>
</feature>
<dbReference type="Pfam" id="PF00512">
    <property type="entry name" value="HisKA"/>
    <property type="match status" value="1"/>
</dbReference>
<proteinExistence type="predicted"/>
<reference evidence="18 19" key="1">
    <citation type="submission" date="2009-10" db="EMBL/GenBank/DDBJ databases">
        <title>Complete sequence of Halothiobacillus neapolitanus c2.</title>
        <authorList>
            <consortium name="US DOE Joint Genome Institute"/>
            <person name="Lucas S."/>
            <person name="Copeland A."/>
            <person name="Lapidus A."/>
            <person name="Glavina del Rio T."/>
            <person name="Tice H."/>
            <person name="Bruce D."/>
            <person name="Goodwin L."/>
            <person name="Pitluck S."/>
            <person name="Davenport K."/>
            <person name="Brettin T."/>
            <person name="Detter J.C."/>
            <person name="Han C."/>
            <person name="Tapia R."/>
            <person name="Larimer F."/>
            <person name="Land M."/>
            <person name="Hauser L."/>
            <person name="Kyrpides N."/>
            <person name="Mikhailova N."/>
            <person name="Kerfeld C."/>
            <person name="Cannon G."/>
            <person name="Heinhort S."/>
        </authorList>
    </citation>
    <scope>NUCLEOTIDE SEQUENCE [LARGE SCALE GENOMIC DNA]</scope>
    <source>
        <strain evidence="19">ATCC 23641 / c2</strain>
    </source>
</reference>
<evidence type="ECO:0000256" key="12">
    <source>
        <dbReference type="PROSITE-ProRule" id="PRU00169"/>
    </source>
</evidence>
<evidence type="ECO:0000256" key="4">
    <source>
        <dbReference type="ARBA" id="ARBA00022553"/>
    </source>
</evidence>
<dbReference type="CDD" id="cd00082">
    <property type="entry name" value="HisKA"/>
    <property type="match status" value="1"/>
</dbReference>
<evidence type="ECO:0000256" key="6">
    <source>
        <dbReference type="ARBA" id="ARBA00022741"/>
    </source>
</evidence>
<dbReference type="eggNOG" id="COG0784">
    <property type="taxonomic scope" value="Bacteria"/>
</dbReference>
<dbReference type="GO" id="GO:0005886">
    <property type="term" value="C:plasma membrane"/>
    <property type="evidence" value="ECO:0007669"/>
    <property type="project" value="TreeGrafter"/>
</dbReference>
<feature type="modified residue" description="4-aspartylphosphate" evidence="12">
    <location>
        <position position="766"/>
    </location>
</feature>
<dbReference type="STRING" id="555778.Hneap_0135"/>
<evidence type="ECO:0000313" key="18">
    <source>
        <dbReference type="EMBL" id="ACX94999.1"/>
    </source>
</evidence>
<evidence type="ECO:0000256" key="1">
    <source>
        <dbReference type="ARBA" id="ARBA00000085"/>
    </source>
</evidence>